<dbReference type="PATRIC" id="fig|43658.5.peg.1786"/>
<keyword evidence="3" id="KW-1185">Reference proteome</keyword>
<accession>A0A0F4QRE0</accession>
<dbReference type="InterPro" id="IPR052370">
    <property type="entry name" value="Meta-cleavage_hydrolase"/>
</dbReference>
<evidence type="ECO:0000313" key="2">
    <source>
        <dbReference type="EMBL" id="KJZ10248.1"/>
    </source>
</evidence>
<dbReference type="Pfam" id="PF00561">
    <property type="entry name" value="Abhydrolase_1"/>
    <property type="match status" value="1"/>
</dbReference>
<dbReference type="AlphaFoldDB" id="A0A0F4QRE0"/>
<sequence>MNKLATVVLLGTAFAGQAGQSQDAHNYQYTEIGGKKLAYACEGEGKVTALLVAGMGLDAHTTYKNTLHNANPEGYRLCFYDRAGYGKSQYENPKVRTMVELRDELAGLIEHLKVESLVLVPHSFGGFVARAYASKYPDKVKGMVLIDTAHESWFDAMKSNMSKPGWGTMEMIINWEREHNSFEDFAEASSHSALYKIKDDLPVSVLSRGIPHVTIRQTKMSYADIDVYTQTWNDSQKKLAKLNNNTQAVTMKYASHLFDETDPWIALEHIEAMVNKAKL</sequence>
<dbReference type="RefSeq" id="WP_046004525.1">
    <property type="nucleotide sequence ID" value="NZ_JXYA01000016.1"/>
</dbReference>
<dbReference type="PANTHER" id="PTHR43139:SF52">
    <property type="entry name" value="SI:DKEY-122A22.2"/>
    <property type="match status" value="1"/>
</dbReference>
<gene>
    <name evidence="2" type="ORF">TW77_08505</name>
</gene>
<dbReference type="Proteomes" id="UP000033452">
    <property type="component" value="Unassembled WGS sequence"/>
</dbReference>
<dbReference type="InterPro" id="IPR029058">
    <property type="entry name" value="AB_hydrolase_fold"/>
</dbReference>
<dbReference type="PRINTS" id="PR00111">
    <property type="entry name" value="ABHYDROLASE"/>
</dbReference>
<dbReference type="GO" id="GO:0016787">
    <property type="term" value="F:hydrolase activity"/>
    <property type="evidence" value="ECO:0007669"/>
    <property type="project" value="UniProtKB-KW"/>
</dbReference>
<evidence type="ECO:0000313" key="3">
    <source>
        <dbReference type="Proteomes" id="UP000033452"/>
    </source>
</evidence>
<dbReference type="OrthoDB" id="7185741at2"/>
<dbReference type="SUPFAM" id="SSF53474">
    <property type="entry name" value="alpha/beta-Hydrolases"/>
    <property type="match status" value="1"/>
</dbReference>
<evidence type="ECO:0000259" key="1">
    <source>
        <dbReference type="Pfam" id="PF00561"/>
    </source>
</evidence>
<name>A0A0F4QRE0_9GAMM</name>
<protein>
    <submittedName>
        <fullName evidence="2">Alpha/beta hydrolase</fullName>
    </submittedName>
</protein>
<dbReference type="InterPro" id="IPR000073">
    <property type="entry name" value="AB_hydrolase_1"/>
</dbReference>
<reference evidence="2 3" key="1">
    <citation type="journal article" date="2015" name="BMC Genomics">
        <title>Genome mining reveals unlocked bioactive potential of marine Gram-negative bacteria.</title>
        <authorList>
            <person name="Machado H."/>
            <person name="Sonnenschein E.C."/>
            <person name="Melchiorsen J."/>
            <person name="Gram L."/>
        </authorList>
    </citation>
    <scope>NUCLEOTIDE SEQUENCE [LARGE SCALE GENOMIC DNA]</scope>
    <source>
        <strain evidence="2 3">S2471</strain>
    </source>
</reference>
<organism evidence="2 3">
    <name type="scientific">Pseudoalteromonas rubra</name>
    <dbReference type="NCBI Taxonomy" id="43658"/>
    <lineage>
        <taxon>Bacteria</taxon>
        <taxon>Pseudomonadati</taxon>
        <taxon>Pseudomonadota</taxon>
        <taxon>Gammaproteobacteria</taxon>
        <taxon>Alteromonadales</taxon>
        <taxon>Pseudoalteromonadaceae</taxon>
        <taxon>Pseudoalteromonas</taxon>
    </lineage>
</organism>
<dbReference type="EMBL" id="JXYA01000016">
    <property type="protein sequence ID" value="KJZ10248.1"/>
    <property type="molecule type" value="Genomic_DNA"/>
</dbReference>
<dbReference type="PANTHER" id="PTHR43139">
    <property type="entry name" value="SI:DKEY-122A22.2"/>
    <property type="match status" value="1"/>
</dbReference>
<comment type="caution">
    <text evidence="2">The sequence shown here is derived from an EMBL/GenBank/DDBJ whole genome shotgun (WGS) entry which is preliminary data.</text>
</comment>
<keyword evidence="2" id="KW-0378">Hydrolase</keyword>
<proteinExistence type="predicted"/>
<dbReference type="Gene3D" id="3.40.50.1820">
    <property type="entry name" value="alpha/beta hydrolase"/>
    <property type="match status" value="1"/>
</dbReference>
<feature type="domain" description="AB hydrolase-1" evidence="1">
    <location>
        <begin position="56"/>
        <end position="166"/>
    </location>
</feature>